<evidence type="ECO:0000259" key="2">
    <source>
        <dbReference type="Pfam" id="PF05569"/>
    </source>
</evidence>
<keyword evidence="4" id="KW-1185">Reference proteome</keyword>
<dbReference type="InterPro" id="IPR011055">
    <property type="entry name" value="Dup_hybrid_motif"/>
</dbReference>
<name>A0A4Y9SN50_9BURK</name>
<dbReference type="CDD" id="cd07341">
    <property type="entry name" value="M56_BlaR1_MecR1_like"/>
    <property type="match status" value="1"/>
</dbReference>
<sequence length="512" mass="53978">STPPLRHVTEAATFDAAVHRTAGAAASAPAVAPAPPASEPAGRVEFWSAGLPAIPSSEPAEAAPRQIVSADVLPGGDVNANASASSSASMTSTAAVPATYAERMRARLALANRFSAEWARENSFPALCLRTAAWCWLALYVGGVAWRAVRIVQARAALRTLMAAASPSTDGVLEVDAPISPMLAGLRHPVILVPAHLRSFTPTQQALIIEHERTHLRRRDPWLRAMRLAMDAICWFNPAMRALGARLDWAQELGCDAEVLAQRTPAERKSYAAALVAQLKLQAQAPHSLALAFGSDASSMAQRIAAMRTGLPQHGRTALPFVLTGVAILAAAGVLLQPALASQAPVAATPAKPNALRAASQTSPQAIAWSAPLDRMRISSFYGAPSALRGHPHGGIDIAASRGTPIHAPADGIVDTVTDRWQGQAKYGKVIILRHDDDMQTLYAHLDKQLVRRGARVAKGDIIGYTGATGRATGPHLHFEVWDRGAQVDPETVLGSLTANATANALKGRATR</sequence>
<evidence type="ECO:0000259" key="1">
    <source>
        <dbReference type="Pfam" id="PF01551"/>
    </source>
</evidence>
<organism evidence="3 4">
    <name type="scientific">Zemynaea arenosa</name>
    <dbReference type="NCBI Taxonomy" id="2561931"/>
    <lineage>
        <taxon>Bacteria</taxon>
        <taxon>Pseudomonadati</taxon>
        <taxon>Pseudomonadota</taxon>
        <taxon>Betaproteobacteria</taxon>
        <taxon>Burkholderiales</taxon>
        <taxon>Oxalobacteraceae</taxon>
        <taxon>Telluria group</taxon>
        <taxon>Zemynaea</taxon>
    </lineage>
</organism>
<accession>A0A4Y9SN50</accession>
<feature type="domain" description="Peptidase M56" evidence="2">
    <location>
        <begin position="179"/>
        <end position="306"/>
    </location>
</feature>
<dbReference type="Proteomes" id="UP000298438">
    <property type="component" value="Unassembled WGS sequence"/>
</dbReference>
<gene>
    <name evidence="3" type="ORF">E4L96_02945</name>
</gene>
<dbReference type="RefSeq" id="WP_135205742.1">
    <property type="nucleotide sequence ID" value="NZ_SPVF01000040.1"/>
</dbReference>
<dbReference type="InterPro" id="IPR016047">
    <property type="entry name" value="M23ase_b-sheet_dom"/>
</dbReference>
<comment type="caution">
    <text evidence="3">The sequence shown here is derived from an EMBL/GenBank/DDBJ whole genome shotgun (WGS) entry which is preliminary data.</text>
</comment>
<dbReference type="Gene3D" id="2.70.70.10">
    <property type="entry name" value="Glucose Permease (Domain IIA)"/>
    <property type="match status" value="1"/>
</dbReference>
<dbReference type="SUPFAM" id="SSF51261">
    <property type="entry name" value="Duplicated hybrid motif"/>
    <property type="match status" value="1"/>
</dbReference>
<proteinExistence type="predicted"/>
<evidence type="ECO:0000313" key="4">
    <source>
        <dbReference type="Proteomes" id="UP000298438"/>
    </source>
</evidence>
<dbReference type="InterPro" id="IPR008756">
    <property type="entry name" value="Peptidase_M56"/>
</dbReference>
<dbReference type="InterPro" id="IPR050570">
    <property type="entry name" value="Cell_wall_metabolism_enzyme"/>
</dbReference>
<evidence type="ECO:0008006" key="5">
    <source>
        <dbReference type="Google" id="ProtNLM"/>
    </source>
</evidence>
<evidence type="ECO:0000313" key="3">
    <source>
        <dbReference type="EMBL" id="TFW28090.1"/>
    </source>
</evidence>
<dbReference type="PANTHER" id="PTHR21666">
    <property type="entry name" value="PEPTIDASE-RELATED"/>
    <property type="match status" value="1"/>
</dbReference>
<dbReference type="CDD" id="cd12797">
    <property type="entry name" value="M23_peptidase"/>
    <property type="match status" value="1"/>
</dbReference>
<dbReference type="GO" id="GO:0004222">
    <property type="term" value="F:metalloendopeptidase activity"/>
    <property type="evidence" value="ECO:0007669"/>
    <property type="project" value="TreeGrafter"/>
</dbReference>
<dbReference type="Pfam" id="PF05569">
    <property type="entry name" value="Peptidase_M56"/>
    <property type="match status" value="1"/>
</dbReference>
<feature type="domain" description="M23ase beta-sheet core" evidence="1">
    <location>
        <begin position="392"/>
        <end position="490"/>
    </location>
</feature>
<dbReference type="AlphaFoldDB" id="A0A4Y9SN50"/>
<dbReference type="EMBL" id="SPVF01000040">
    <property type="protein sequence ID" value="TFW28090.1"/>
    <property type="molecule type" value="Genomic_DNA"/>
</dbReference>
<feature type="non-terminal residue" evidence="3">
    <location>
        <position position="1"/>
    </location>
</feature>
<reference evidence="3 4" key="1">
    <citation type="submission" date="2019-03" db="EMBL/GenBank/DDBJ databases">
        <title>Draft Genome Sequence of Massilia arenosa sp. nov., a Novel Massilia Species Isolated from a Sandy-loam Maize Soil.</title>
        <authorList>
            <person name="Raths R."/>
            <person name="Peta V."/>
            <person name="Bucking H."/>
        </authorList>
    </citation>
    <scope>NUCLEOTIDE SEQUENCE [LARGE SCALE GENOMIC DNA]</scope>
    <source>
        <strain evidence="3 4">MC02</strain>
    </source>
</reference>
<dbReference type="Pfam" id="PF01551">
    <property type="entry name" value="Peptidase_M23"/>
    <property type="match status" value="1"/>
</dbReference>
<protein>
    <recommendedName>
        <fullName evidence="5">M23 family metallopeptidase</fullName>
    </recommendedName>
</protein>
<dbReference type="PANTHER" id="PTHR21666:SF270">
    <property type="entry name" value="MUREIN HYDROLASE ACTIVATOR ENVC"/>
    <property type="match status" value="1"/>
</dbReference>
<dbReference type="OrthoDB" id="9815245at2"/>